<evidence type="ECO:0000313" key="1">
    <source>
        <dbReference type="EMBL" id="KAI9917251.1"/>
    </source>
</evidence>
<protein>
    <submittedName>
        <fullName evidence="1">Uncharacterized protein</fullName>
    </submittedName>
</protein>
<evidence type="ECO:0000313" key="2">
    <source>
        <dbReference type="Proteomes" id="UP001163321"/>
    </source>
</evidence>
<dbReference type="Proteomes" id="UP001163321">
    <property type="component" value="Chromosome 13"/>
</dbReference>
<reference evidence="1 2" key="1">
    <citation type="journal article" date="2022" name="bioRxiv">
        <title>The genome of the oomycete Peronosclerospora sorghi, a cosmopolitan pathogen of maize and sorghum, is inflated with dispersed pseudogenes.</title>
        <authorList>
            <person name="Fletcher K."/>
            <person name="Martin F."/>
            <person name="Isakeit T."/>
            <person name="Cavanaugh K."/>
            <person name="Magill C."/>
            <person name="Michelmore R."/>
        </authorList>
    </citation>
    <scope>NUCLEOTIDE SEQUENCE [LARGE SCALE GENOMIC DNA]</scope>
    <source>
        <strain evidence="1">P6</strain>
    </source>
</reference>
<gene>
    <name evidence="1" type="ORF">PsorP6_012689</name>
</gene>
<proteinExistence type="predicted"/>
<sequence length="339" mass="37764">MTSDGEVHIVSSFRPIFWCLAGSSMILLYFSMGNAKKDATIAAFLLTPFICICLICDNIIMATTGLDRRRASTQVMLAFHACIMPMMLLVCYELAYLVHRDKGVNFCGITFERGRGKSSTVTSRRSSCLSTGLRLFVWLTGCVLLVLNLLVAYHWTSNLSPEVTSLYELQGDSVAHVLSAILPAVFLVSLALYVGLRLWNYGTNYSYLVHATCWNPWIWMLVGALALLIGYVMPSPIYALSSNAGEVLMMATIVRMFREVRRDREQGLQLGQFIGTTAQPSQYPCKTLGEQAHGYMVVTTPTLCELPSSTLANQIRRHDQLDQASNLPHIYPSSGRNHR</sequence>
<keyword evidence="2" id="KW-1185">Reference proteome</keyword>
<comment type="caution">
    <text evidence="1">The sequence shown here is derived from an EMBL/GenBank/DDBJ whole genome shotgun (WGS) entry which is preliminary data.</text>
</comment>
<dbReference type="EMBL" id="CM047592">
    <property type="protein sequence ID" value="KAI9917251.1"/>
    <property type="molecule type" value="Genomic_DNA"/>
</dbReference>
<accession>A0ACC0WGR8</accession>
<organism evidence="1 2">
    <name type="scientific">Peronosclerospora sorghi</name>
    <dbReference type="NCBI Taxonomy" id="230839"/>
    <lineage>
        <taxon>Eukaryota</taxon>
        <taxon>Sar</taxon>
        <taxon>Stramenopiles</taxon>
        <taxon>Oomycota</taxon>
        <taxon>Peronosporomycetes</taxon>
        <taxon>Peronosporales</taxon>
        <taxon>Peronosporaceae</taxon>
        <taxon>Peronosclerospora</taxon>
    </lineage>
</organism>
<name>A0ACC0WGR8_9STRA</name>